<accession>A0A1I6RE96</accession>
<dbReference type="Proteomes" id="UP000199392">
    <property type="component" value="Unassembled WGS sequence"/>
</dbReference>
<evidence type="ECO:0000313" key="6">
    <source>
        <dbReference type="Proteomes" id="UP000199392"/>
    </source>
</evidence>
<keyword evidence="6" id="KW-1185">Reference proteome</keyword>
<dbReference type="RefSeq" id="WP_342707608.1">
    <property type="nucleotide sequence ID" value="NZ_FNCL01000003.1"/>
</dbReference>
<evidence type="ECO:0000256" key="3">
    <source>
        <dbReference type="ARBA" id="ARBA00022723"/>
    </source>
</evidence>
<keyword evidence="3" id="KW-0479">Metal-binding</keyword>
<comment type="cofactor">
    <cofactor evidence="1">
        <name>Zn(2+)</name>
        <dbReference type="ChEBI" id="CHEBI:29105"/>
    </cofactor>
</comment>
<evidence type="ECO:0000313" key="5">
    <source>
        <dbReference type="EMBL" id="SFS62808.1"/>
    </source>
</evidence>
<organism evidence="5 6">
    <name type="scientific">Alloyangia pacifica</name>
    <dbReference type="NCBI Taxonomy" id="311180"/>
    <lineage>
        <taxon>Bacteria</taxon>
        <taxon>Pseudomonadati</taxon>
        <taxon>Pseudomonadota</taxon>
        <taxon>Alphaproteobacteria</taxon>
        <taxon>Rhodobacterales</taxon>
        <taxon>Roseobacteraceae</taxon>
        <taxon>Alloyangia</taxon>
    </lineage>
</organism>
<dbReference type="STRING" id="311180.SAMN04488050_10316"/>
<dbReference type="GO" id="GO:0043720">
    <property type="term" value="F:3-keto-5-aminohexanoate cleavage activity"/>
    <property type="evidence" value="ECO:0007669"/>
    <property type="project" value="InterPro"/>
</dbReference>
<keyword evidence="4" id="KW-0862">Zinc</keyword>
<dbReference type="Pfam" id="PF05853">
    <property type="entry name" value="BKACE"/>
    <property type="match status" value="1"/>
</dbReference>
<dbReference type="AlphaFoldDB" id="A0A1I6RE96"/>
<sequence length="267" mass="28685">MSRLAALPRIMLAPNGARRTRADHPALPETVAQTVAAATAAHQAGAEALHAHVRDSEAHHVLDAGLYRELLAEMARVLPEMPVQITTEAVGRYSPAEQRALVRDVQPEGVSVALREMWPDPGPDAEAQRFYAETEEAGIALQHILYAPDQVTRLASLWAEGLIPAPRQVLFVLGRYAPPTLARPEELDGFLAAASALPEDVQWAACAFGRSEQACLLRAAELGGGMRIGFENNIERPDGSPAEDNAAQVAALVKALRDHASPRGQEV</sequence>
<proteinExistence type="predicted"/>
<gene>
    <name evidence="5" type="ORF">SAMN04488050_10316</name>
</gene>
<dbReference type="Gene3D" id="3.20.20.70">
    <property type="entry name" value="Aldolase class I"/>
    <property type="match status" value="1"/>
</dbReference>
<reference evidence="6" key="1">
    <citation type="submission" date="2016-10" db="EMBL/GenBank/DDBJ databases">
        <authorList>
            <person name="Varghese N."/>
            <person name="Submissions S."/>
        </authorList>
    </citation>
    <scope>NUCLEOTIDE SEQUENCE [LARGE SCALE GENOMIC DNA]</scope>
    <source>
        <strain evidence="6">DSM 26894</strain>
    </source>
</reference>
<dbReference type="GO" id="GO:0046872">
    <property type="term" value="F:metal ion binding"/>
    <property type="evidence" value="ECO:0007669"/>
    <property type="project" value="UniProtKB-KW"/>
</dbReference>
<evidence type="ECO:0000256" key="1">
    <source>
        <dbReference type="ARBA" id="ARBA00001947"/>
    </source>
</evidence>
<dbReference type="EMBL" id="FOZW01000003">
    <property type="protein sequence ID" value="SFS62808.1"/>
    <property type="molecule type" value="Genomic_DNA"/>
</dbReference>
<dbReference type="InterPro" id="IPR008567">
    <property type="entry name" value="BKACE"/>
</dbReference>
<dbReference type="PANTHER" id="PTHR37418">
    <property type="entry name" value="3-KETO-5-AMINOHEXANOATE CLEAVAGE ENZYME-RELATED"/>
    <property type="match status" value="1"/>
</dbReference>
<evidence type="ECO:0000256" key="4">
    <source>
        <dbReference type="ARBA" id="ARBA00022833"/>
    </source>
</evidence>
<evidence type="ECO:0000256" key="2">
    <source>
        <dbReference type="ARBA" id="ARBA00022679"/>
    </source>
</evidence>
<keyword evidence="2" id="KW-0808">Transferase</keyword>
<name>A0A1I6RE96_9RHOB</name>
<protein>
    <submittedName>
        <fullName evidence="5">Uncharacterized conserved protein, DUF849 family</fullName>
    </submittedName>
</protein>
<dbReference type="PANTHER" id="PTHR37418:SF2">
    <property type="entry name" value="3-KETO-5-AMINOHEXANOATE CLEAVAGE ENZYME"/>
    <property type="match status" value="1"/>
</dbReference>
<dbReference type="InterPro" id="IPR013785">
    <property type="entry name" value="Aldolase_TIM"/>
</dbReference>